<evidence type="ECO:0000313" key="1">
    <source>
        <dbReference type="EMBL" id="KNZ59010.1"/>
    </source>
</evidence>
<evidence type="ECO:0000313" key="2">
    <source>
        <dbReference type="Proteomes" id="UP000037035"/>
    </source>
</evidence>
<organism evidence="1 2">
    <name type="scientific">Puccinia sorghi</name>
    <dbReference type="NCBI Taxonomy" id="27349"/>
    <lineage>
        <taxon>Eukaryota</taxon>
        <taxon>Fungi</taxon>
        <taxon>Dikarya</taxon>
        <taxon>Basidiomycota</taxon>
        <taxon>Pucciniomycotina</taxon>
        <taxon>Pucciniomycetes</taxon>
        <taxon>Pucciniales</taxon>
        <taxon>Pucciniaceae</taxon>
        <taxon>Puccinia</taxon>
    </lineage>
</organism>
<proteinExistence type="predicted"/>
<dbReference type="Proteomes" id="UP000037035">
    <property type="component" value="Unassembled WGS sequence"/>
</dbReference>
<dbReference type="VEuPathDB" id="FungiDB:VP01_1818g4"/>
<comment type="caution">
    <text evidence="1">The sequence shown here is derived from an EMBL/GenBank/DDBJ whole genome shotgun (WGS) entry which is preliminary data.</text>
</comment>
<protein>
    <submittedName>
        <fullName evidence="1">Uncharacterized protein</fullName>
    </submittedName>
</protein>
<gene>
    <name evidence="1" type="ORF">VP01_1818g4</name>
</gene>
<keyword evidence="2" id="KW-1185">Reference proteome</keyword>
<accession>A0A0L6VFY2</accession>
<sequence length="122" mass="13728">MWKEISTGLSLIGKLFLIWDHKIPRIPAFKSAVIKTIHSTDTKELGAHAQEQDELGQITCNAVIHHGGRFSVNQKAAFENSEFFKEFLTKWGGSSETHKLIVTLVKKDPAAAWFGNFHLEHS</sequence>
<dbReference type="AlphaFoldDB" id="A0A0L6VFY2"/>
<name>A0A0L6VFY2_9BASI</name>
<reference evidence="1 2" key="1">
    <citation type="submission" date="2015-08" db="EMBL/GenBank/DDBJ databases">
        <title>Next Generation Sequencing and Analysis of the Genome of Puccinia sorghi L Schw, the Causal Agent of Maize Common Rust.</title>
        <authorList>
            <person name="Rochi L."/>
            <person name="Burguener G."/>
            <person name="Darino M."/>
            <person name="Turjanski A."/>
            <person name="Kreff E."/>
            <person name="Dieguez M.J."/>
            <person name="Sacco F."/>
        </authorList>
    </citation>
    <scope>NUCLEOTIDE SEQUENCE [LARGE SCALE GENOMIC DNA]</scope>
    <source>
        <strain evidence="1 2">RO10H11247</strain>
    </source>
</reference>
<dbReference type="EMBL" id="LAVV01006635">
    <property type="protein sequence ID" value="KNZ59010.1"/>
    <property type="molecule type" value="Genomic_DNA"/>
</dbReference>